<dbReference type="HOGENOM" id="CLU_006220_3_1_1"/>
<accession>A0A0C9WW55</accession>
<keyword evidence="5" id="KW-0819">tRNA processing</keyword>
<evidence type="ECO:0000256" key="9">
    <source>
        <dbReference type="ARBA" id="ARBA00022801"/>
    </source>
</evidence>
<dbReference type="GO" id="GO:0042781">
    <property type="term" value="F:3'-tRNA processing endoribonuclease activity"/>
    <property type="evidence" value="ECO:0007669"/>
    <property type="project" value="UniProtKB-EC"/>
</dbReference>
<dbReference type="InterPro" id="IPR047151">
    <property type="entry name" value="RNZ2-like"/>
</dbReference>
<dbReference type="AlphaFoldDB" id="A0A0C9WW55"/>
<evidence type="ECO:0000256" key="2">
    <source>
        <dbReference type="ARBA" id="ARBA00001947"/>
    </source>
</evidence>
<comment type="similarity">
    <text evidence="3">Belongs to the RNase Z family.</text>
</comment>
<dbReference type="Pfam" id="PF12706">
    <property type="entry name" value="Lactamase_B_2"/>
    <property type="match status" value="1"/>
</dbReference>
<keyword evidence="9" id="KW-0378">Hydrolase</keyword>
<dbReference type="PANTHER" id="PTHR12553">
    <property type="entry name" value="ZINC PHOSPHODIESTERASE ELAC PROTEIN 2"/>
    <property type="match status" value="1"/>
</dbReference>
<dbReference type="EC" id="3.1.26.11" evidence="4"/>
<gene>
    <name evidence="13" type="ORF">K443DRAFT_134039</name>
</gene>
<sequence length="841" mass="92886">MNWSASVLTTVFSDTEPTIIITFDSAKYIFNGCQNTNRLLMTFVDATIKMLNVVGPPGLTHYLASMRLYTYRDSMRVKPVEASSYTTTASPPRPIYKDENVTVYALSISSSPDSEMAAIATDGAATSDLSALDIPSKRKREATPDSPRKRSSNQTLKELMEDPDFLPEDLTNERAHEWREHVIKTMFPDTKINSPKKGGKAKVSKPVQQDNGDGSANVDDSRRPRATPPKGFHMQLPTFSCTSDVQALAYVVIGPRVRGKFDVKKAVELGIPFGPLRAKLTRGESITFKVKRGDEEFERTVKPEECIGPSETPGVIIVLDVPSIHHIPDLVSSFKDSEFYRQFLSKVPGTSDNYAVRNIFHLCGDNVLGDERYKAFMKEFAPDVNHIVASREHCPDPVTFTSAAFNQLRLSELDNTMFPVPKYRLDPEKEFSAIGGLPEKIHIMASNLYMNMRPPAPPIIENLPGDGDRFHQAVKKSSSLDLSPLTSEKFAAARLNVTNAIEKGIDVPKGAGVGVLPLGTGSALPSKYRNVSSTLIQIPGWGNILLDAGEGTWGQLIRYFGTDDTSSPNVWDVLRNLKCIFISHIHADHHLGLSTILTKRRSLNPLPTEPLYLVTIRGVNMYLRELSDILDLGLNDPSGNGVVQIQSEAVHYRRTEYATGGMWQVGGNEPWVDREVFKTVDVYHKTRCYGCVITHVDGWSIVFSGDTQPTDNLVRAGRGATLLIHEATMADEQEDMAKRKGHSTFGQAITIGKRMKASNILLTHFSARYPKMPPSGLKPRPGGSKEPTIAVAFDHVNLTIGNMWKIGYYLPALQQSFCDTIEGDDDEEAAAAIEAVDVDLT</sequence>
<evidence type="ECO:0000256" key="4">
    <source>
        <dbReference type="ARBA" id="ARBA00012477"/>
    </source>
</evidence>
<proteinExistence type="inferred from homology"/>
<dbReference type="GO" id="GO:0046872">
    <property type="term" value="F:metal ion binding"/>
    <property type="evidence" value="ECO:0007669"/>
    <property type="project" value="UniProtKB-KW"/>
</dbReference>
<evidence type="ECO:0000256" key="10">
    <source>
        <dbReference type="ARBA" id="ARBA00022833"/>
    </source>
</evidence>
<comment type="cofactor">
    <cofactor evidence="2">
        <name>Zn(2+)</name>
        <dbReference type="ChEBI" id="CHEBI:29105"/>
    </cofactor>
</comment>
<dbReference type="SUPFAM" id="SSF56281">
    <property type="entry name" value="Metallo-hydrolase/oxidoreductase"/>
    <property type="match status" value="2"/>
</dbReference>
<reference evidence="14" key="2">
    <citation type="submission" date="2015-01" db="EMBL/GenBank/DDBJ databases">
        <title>Evolutionary Origins and Diversification of the Mycorrhizal Mutualists.</title>
        <authorList>
            <consortium name="DOE Joint Genome Institute"/>
            <consortium name="Mycorrhizal Genomics Consortium"/>
            <person name="Kohler A."/>
            <person name="Kuo A."/>
            <person name="Nagy L.G."/>
            <person name="Floudas D."/>
            <person name="Copeland A."/>
            <person name="Barry K.W."/>
            <person name="Cichocki N."/>
            <person name="Veneault-Fourrey C."/>
            <person name="LaButti K."/>
            <person name="Lindquist E.A."/>
            <person name="Lipzen A."/>
            <person name="Lundell T."/>
            <person name="Morin E."/>
            <person name="Murat C."/>
            <person name="Riley R."/>
            <person name="Ohm R."/>
            <person name="Sun H."/>
            <person name="Tunlid A."/>
            <person name="Henrissat B."/>
            <person name="Grigoriev I.V."/>
            <person name="Hibbett D.S."/>
            <person name="Martin F."/>
        </authorList>
    </citation>
    <scope>NUCLEOTIDE SEQUENCE [LARGE SCALE GENOMIC DNA]</scope>
    <source>
        <strain evidence="14">LaAM-08-1</strain>
    </source>
</reference>
<dbReference type="OrthoDB" id="527344at2759"/>
<evidence type="ECO:0000259" key="12">
    <source>
        <dbReference type="Pfam" id="PF12706"/>
    </source>
</evidence>
<keyword evidence="8" id="KW-0255">Endonuclease</keyword>
<evidence type="ECO:0000256" key="3">
    <source>
        <dbReference type="ARBA" id="ARBA00007823"/>
    </source>
</evidence>
<keyword evidence="6" id="KW-0540">Nuclease</keyword>
<dbReference type="InterPro" id="IPR036866">
    <property type="entry name" value="RibonucZ/Hydroxyglut_hydro"/>
</dbReference>
<organism evidence="13 14">
    <name type="scientific">Laccaria amethystina LaAM-08-1</name>
    <dbReference type="NCBI Taxonomy" id="1095629"/>
    <lineage>
        <taxon>Eukaryota</taxon>
        <taxon>Fungi</taxon>
        <taxon>Dikarya</taxon>
        <taxon>Basidiomycota</taxon>
        <taxon>Agaricomycotina</taxon>
        <taxon>Agaricomycetes</taxon>
        <taxon>Agaricomycetidae</taxon>
        <taxon>Agaricales</taxon>
        <taxon>Agaricineae</taxon>
        <taxon>Hydnangiaceae</taxon>
        <taxon>Laccaria</taxon>
    </lineage>
</organism>
<name>A0A0C9WW55_9AGAR</name>
<evidence type="ECO:0000313" key="13">
    <source>
        <dbReference type="EMBL" id="KIJ96820.1"/>
    </source>
</evidence>
<evidence type="ECO:0000256" key="7">
    <source>
        <dbReference type="ARBA" id="ARBA00022723"/>
    </source>
</evidence>
<feature type="region of interest" description="Disordered" evidence="11">
    <location>
        <begin position="186"/>
        <end position="234"/>
    </location>
</feature>
<dbReference type="GO" id="GO:1990180">
    <property type="term" value="P:mitochondrial tRNA 3'-end processing"/>
    <property type="evidence" value="ECO:0007669"/>
    <property type="project" value="TreeGrafter"/>
</dbReference>
<evidence type="ECO:0000256" key="1">
    <source>
        <dbReference type="ARBA" id="ARBA00000402"/>
    </source>
</evidence>
<keyword evidence="14" id="KW-1185">Reference proteome</keyword>
<evidence type="ECO:0000256" key="11">
    <source>
        <dbReference type="SAM" id="MobiDB-lite"/>
    </source>
</evidence>
<dbReference type="GO" id="GO:0005739">
    <property type="term" value="C:mitochondrion"/>
    <property type="evidence" value="ECO:0007669"/>
    <property type="project" value="TreeGrafter"/>
</dbReference>
<comment type="catalytic activity">
    <reaction evidence="1">
        <text>Endonucleolytic cleavage of RNA, removing extra 3' nucleotides from tRNA precursor, generating 3' termini of tRNAs. A 3'-hydroxy group is left at the tRNA terminus and a 5'-phosphoryl group is left at the trailer molecule.</text>
        <dbReference type="EC" id="3.1.26.11"/>
    </reaction>
</comment>
<keyword evidence="7" id="KW-0479">Metal-binding</keyword>
<evidence type="ECO:0000256" key="6">
    <source>
        <dbReference type="ARBA" id="ARBA00022722"/>
    </source>
</evidence>
<dbReference type="PANTHER" id="PTHR12553:SF49">
    <property type="entry name" value="ZINC PHOSPHODIESTERASE ELAC PROTEIN 2"/>
    <property type="match status" value="1"/>
</dbReference>
<reference evidence="13 14" key="1">
    <citation type="submission" date="2014-04" db="EMBL/GenBank/DDBJ databases">
        <authorList>
            <consortium name="DOE Joint Genome Institute"/>
            <person name="Kuo A."/>
            <person name="Kohler A."/>
            <person name="Nagy L.G."/>
            <person name="Floudas D."/>
            <person name="Copeland A."/>
            <person name="Barry K.W."/>
            <person name="Cichocki N."/>
            <person name="Veneault-Fourrey C."/>
            <person name="LaButti K."/>
            <person name="Lindquist E.A."/>
            <person name="Lipzen A."/>
            <person name="Lundell T."/>
            <person name="Morin E."/>
            <person name="Murat C."/>
            <person name="Sun H."/>
            <person name="Tunlid A."/>
            <person name="Henrissat B."/>
            <person name="Grigoriev I.V."/>
            <person name="Hibbett D.S."/>
            <person name="Martin F."/>
            <person name="Nordberg H.P."/>
            <person name="Cantor M.N."/>
            <person name="Hua S.X."/>
        </authorList>
    </citation>
    <scope>NUCLEOTIDE SEQUENCE [LARGE SCALE GENOMIC DNA]</scope>
    <source>
        <strain evidence="13 14">LaAM-08-1</strain>
    </source>
</reference>
<dbReference type="CDD" id="cd07718">
    <property type="entry name" value="RNaseZ_ELAC1_ELAC2-C-term-like_MBL-fold"/>
    <property type="match status" value="1"/>
</dbReference>
<dbReference type="InterPro" id="IPR001279">
    <property type="entry name" value="Metallo-B-lactamas"/>
</dbReference>
<feature type="region of interest" description="Disordered" evidence="11">
    <location>
        <begin position="130"/>
        <end position="165"/>
    </location>
</feature>
<evidence type="ECO:0000256" key="8">
    <source>
        <dbReference type="ARBA" id="ARBA00022759"/>
    </source>
</evidence>
<evidence type="ECO:0000256" key="5">
    <source>
        <dbReference type="ARBA" id="ARBA00022694"/>
    </source>
</evidence>
<keyword evidence="10" id="KW-0862">Zinc</keyword>
<dbReference type="Gene3D" id="3.60.15.10">
    <property type="entry name" value="Ribonuclease Z/Hydroxyacylglutathione hydrolase-like"/>
    <property type="match status" value="2"/>
</dbReference>
<feature type="domain" description="Metallo-beta-lactamase" evidence="12">
    <location>
        <begin position="543"/>
        <end position="765"/>
    </location>
</feature>
<dbReference type="STRING" id="1095629.A0A0C9WW55"/>
<dbReference type="Proteomes" id="UP000054477">
    <property type="component" value="Unassembled WGS sequence"/>
</dbReference>
<protein>
    <recommendedName>
        <fullName evidence="4">ribonuclease Z</fullName>
        <ecNumber evidence="4">3.1.26.11</ecNumber>
    </recommendedName>
</protein>
<evidence type="ECO:0000313" key="14">
    <source>
        <dbReference type="Proteomes" id="UP000054477"/>
    </source>
</evidence>
<dbReference type="EMBL" id="KN838710">
    <property type="protein sequence ID" value="KIJ96820.1"/>
    <property type="molecule type" value="Genomic_DNA"/>
</dbReference>